<comment type="subcellular location">
    <subcellularLocation>
        <location evidence="1">Cell membrane</location>
        <topology evidence="1">Multi-pass membrane protein</topology>
    </subcellularLocation>
</comment>
<accession>A0ABS6LGV8</accession>
<dbReference type="PANTHER" id="PTHR30487:SF0">
    <property type="entry name" value="PREPILIN LEADER PEPTIDASE_N-METHYLTRANSFERASE-RELATED"/>
    <property type="match status" value="1"/>
</dbReference>
<evidence type="ECO:0000259" key="9">
    <source>
        <dbReference type="Pfam" id="PF06750"/>
    </source>
</evidence>
<evidence type="ECO:0000259" key="8">
    <source>
        <dbReference type="Pfam" id="PF01478"/>
    </source>
</evidence>
<feature type="transmembrane region" description="Helical" evidence="7">
    <location>
        <begin position="112"/>
        <end position="134"/>
    </location>
</feature>
<sequence>MNELNVNYVFLILALVTGLMIGSFLNVVIYRLPKMLFAQFEGNKIPSFNLCWPSSHCPICEKSILKRDNIPMFSWLVLKGKCRHCRAGIPVRYLISEVTVGLWFTLEAWRMLPHVTAGEFTFSTSFFCVLYALAMIDLKHMLLPDSLVYMLLWGGILASVTGIITVTPLQSVLGVTVSWFIMFSVMTLYKMIRGQDGLGNGDVKLYSAVSAWLGVDLLPQLILISSIIGCVFYLVVRVYYATKLGDSENPFITEDKAVPFGPAIALAALILFHVNVMVF</sequence>
<keyword evidence="4 7" id="KW-0812">Transmembrane</keyword>
<evidence type="ECO:0000313" key="11">
    <source>
        <dbReference type="Proteomes" id="UP000739284"/>
    </source>
</evidence>
<feature type="transmembrane region" description="Helical" evidence="7">
    <location>
        <begin position="213"/>
        <end position="240"/>
    </location>
</feature>
<feature type="transmembrane region" description="Helical" evidence="7">
    <location>
        <begin position="6"/>
        <end position="29"/>
    </location>
</feature>
<dbReference type="EMBL" id="JAFMOY010000127">
    <property type="protein sequence ID" value="MBU9846095.1"/>
    <property type="molecule type" value="Genomic_DNA"/>
</dbReference>
<evidence type="ECO:0000313" key="10">
    <source>
        <dbReference type="EMBL" id="MBU9846095.1"/>
    </source>
</evidence>
<dbReference type="Proteomes" id="UP000739284">
    <property type="component" value="Unassembled WGS sequence"/>
</dbReference>
<dbReference type="Pfam" id="PF01478">
    <property type="entry name" value="Peptidase_A24"/>
    <property type="match status" value="1"/>
</dbReference>
<dbReference type="Pfam" id="PF06750">
    <property type="entry name" value="A24_N_bact"/>
    <property type="match status" value="1"/>
</dbReference>
<dbReference type="RefSeq" id="WP_217149717.1">
    <property type="nucleotide sequence ID" value="NZ_JAFMOY010000127.1"/>
</dbReference>
<dbReference type="InterPro" id="IPR000045">
    <property type="entry name" value="Prepilin_IV_endopep_pep"/>
</dbReference>
<keyword evidence="6 7" id="KW-0472">Membrane</keyword>
<feature type="domain" description="Prepilin type IV endopeptidase peptidase" evidence="8">
    <location>
        <begin position="126"/>
        <end position="233"/>
    </location>
</feature>
<dbReference type="InterPro" id="IPR050882">
    <property type="entry name" value="Prepilin_peptidase/N-MTase"/>
</dbReference>
<organism evidence="10 11">
    <name type="scientific">Rahnella ecdela</name>
    <dbReference type="NCBI Taxonomy" id="2816250"/>
    <lineage>
        <taxon>Bacteria</taxon>
        <taxon>Pseudomonadati</taxon>
        <taxon>Pseudomonadota</taxon>
        <taxon>Gammaproteobacteria</taxon>
        <taxon>Enterobacterales</taxon>
        <taxon>Yersiniaceae</taxon>
        <taxon>Rahnella</taxon>
    </lineage>
</organism>
<evidence type="ECO:0000256" key="5">
    <source>
        <dbReference type="ARBA" id="ARBA00022989"/>
    </source>
</evidence>
<feature type="domain" description="Prepilin peptidase A24 N-terminal" evidence="9">
    <location>
        <begin position="16"/>
        <end position="110"/>
    </location>
</feature>
<evidence type="ECO:0000256" key="1">
    <source>
        <dbReference type="ARBA" id="ARBA00004651"/>
    </source>
</evidence>
<evidence type="ECO:0000256" key="7">
    <source>
        <dbReference type="SAM" id="Phobius"/>
    </source>
</evidence>
<dbReference type="PANTHER" id="PTHR30487">
    <property type="entry name" value="TYPE 4 PREPILIN-LIKE PROTEINS LEADER PEPTIDE-PROCESSING ENZYME"/>
    <property type="match status" value="1"/>
</dbReference>
<comment type="similarity">
    <text evidence="2">Belongs to the peptidase A24 family.</text>
</comment>
<feature type="transmembrane region" description="Helical" evidence="7">
    <location>
        <begin position="146"/>
        <end position="166"/>
    </location>
</feature>
<gene>
    <name evidence="10" type="ORF">J1784_13845</name>
</gene>
<keyword evidence="5 7" id="KW-1133">Transmembrane helix</keyword>
<keyword evidence="3" id="KW-1003">Cell membrane</keyword>
<comment type="caution">
    <text evidence="10">The sequence shown here is derived from an EMBL/GenBank/DDBJ whole genome shotgun (WGS) entry which is preliminary data.</text>
</comment>
<evidence type="ECO:0000256" key="2">
    <source>
        <dbReference type="ARBA" id="ARBA00005801"/>
    </source>
</evidence>
<feature type="transmembrane region" description="Helical" evidence="7">
    <location>
        <begin position="260"/>
        <end position="278"/>
    </location>
</feature>
<name>A0ABS6LGV8_9GAMM</name>
<dbReference type="InterPro" id="IPR010627">
    <property type="entry name" value="Prepilin_pept_A24_N"/>
</dbReference>
<evidence type="ECO:0000256" key="3">
    <source>
        <dbReference type="ARBA" id="ARBA00022475"/>
    </source>
</evidence>
<protein>
    <submittedName>
        <fullName evidence="10">Prepilin peptidase</fullName>
    </submittedName>
</protein>
<evidence type="ECO:0000256" key="6">
    <source>
        <dbReference type="ARBA" id="ARBA00023136"/>
    </source>
</evidence>
<reference evidence="10 11" key="1">
    <citation type="submission" date="2021-03" db="EMBL/GenBank/DDBJ databases">
        <title>Five novel Rahnella species.</title>
        <authorList>
            <person name="Brady C."/>
            <person name="Asselin J."/>
            <person name="Beer S."/>
            <person name="Bruberg M.B."/>
            <person name="Crampton B."/>
            <person name="Venter S."/>
            <person name="Arnold D."/>
            <person name="Denman S."/>
        </authorList>
    </citation>
    <scope>NUCLEOTIDE SEQUENCE [LARGE SCALE GENOMIC DNA]</scope>
    <source>
        <strain evidence="10 11">FRB 231</strain>
    </source>
</reference>
<evidence type="ECO:0000256" key="4">
    <source>
        <dbReference type="ARBA" id="ARBA00022692"/>
    </source>
</evidence>
<proteinExistence type="inferred from homology"/>
<keyword evidence="11" id="KW-1185">Reference proteome</keyword>